<comment type="caution">
    <text evidence="9">The sequence shown here is derived from an EMBL/GenBank/DDBJ whole genome shotgun (WGS) entry which is preliminary data.</text>
</comment>
<evidence type="ECO:0000256" key="2">
    <source>
        <dbReference type="ARBA" id="ARBA00022448"/>
    </source>
</evidence>
<keyword evidence="2 7" id="KW-0813">Transport</keyword>
<dbReference type="Proteomes" id="UP001501521">
    <property type="component" value="Unassembled WGS sequence"/>
</dbReference>
<gene>
    <name evidence="9" type="ORF">GCM10025789_10470</name>
</gene>
<dbReference type="Pfam" id="PF00528">
    <property type="entry name" value="BPD_transp_1"/>
    <property type="match status" value="1"/>
</dbReference>
<feature type="transmembrane region" description="Helical" evidence="7">
    <location>
        <begin position="24"/>
        <end position="49"/>
    </location>
</feature>
<evidence type="ECO:0000256" key="5">
    <source>
        <dbReference type="ARBA" id="ARBA00022989"/>
    </source>
</evidence>
<dbReference type="InterPro" id="IPR035906">
    <property type="entry name" value="MetI-like_sf"/>
</dbReference>
<evidence type="ECO:0000259" key="8">
    <source>
        <dbReference type="PROSITE" id="PS50928"/>
    </source>
</evidence>
<evidence type="ECO:0000256" key="4">
    <source>
        <dbReference type="ARBA" id="ARBA00022692"/>
    </source>
</evidence>
<feature type="transmembrane region" description="Helical" evidence="7">
    <location>
        <begin position="148"/>
        <end position="166"/>
    </location>
</feature>
<keyword evidence="5 7" id="KW-1133">Transmembrane helix</keyword>
<evidence type="ECO:0000256" key="1">
    <source>
        <dbReference type="ARBA" id="ARBA00004651"/>
    </source>
</evidence>
<feature type="transmembrane region" description="Helical" evidence="7">
    <location>
        <begin position="124"/>
        <end position="142"/>
    </location>
</feature>
<keyword evidence="6 7" id="KW-0472">Membrane</keyword>
<accession>A0ABP9F830</accession>
<feature type="transmembrane region" description="Helical" evidence="7">
    <location>
        <begin position="205"/>
        <end position="231"/>
    </location>
</feature>
<feature type="domain" description="ABC transmembrane type-1" evidence="8">
    <location>
        <begin position="85"/>
        <end position="274"/>
    </location>
</feature>
<comment type="subcellular location">
    <subcellularLocation>
        <location evidence="1 7">Cell membrane</location>
        <topology evidence="1 7">Multi-pass membrane protein</topology>
    </subcellularLocation>
</comment>
<feature type="transmembrane region" description="Helical" evidence="7">
    <location>
        <begin position="251"/>
        <end position="274"/>
    </location>
</feature>
<dbReference type="CDD" id="cd06261">
    <property type="entry name" value="TM_PBP2"/>
    <property type="match status" value="1"/>
</dbReference>
<evidence type="ECO:0000313" key="9">
    <source>
        <dbReference type="EMBL" id="GAA4894957.1"/>
    </source>
</evidence>
<dbReference type="PANTHER" id="PTHR43386">
    <property type="entry name" value="OLIGOPEPTIDE TRANSPORT SYSTEM PERMEASE PROTEIN APPC"/>
    <property type="match status" value="1"/>
</dbReference>
<sequence length="289" mass="29846">MSAPVELPGAVDTTPARRRTRLPLTLVVGAAFLLFAVALGALSLVWLPFDLADTSGGRLEAPGAEHWMGTDRLGRDTFSFIMAGTRIALTVGLGSAAIAMVVGTAIGLVAAFSRGWLDDVQSSLLDVLIAFPTLLLAMLIGAAQGASLGSAVVSIGLAASAIVARLTRILAKRLLGTQFVTAARTSGTSWLGVIRSHLLPNMWPTLVVAAALIFGAAVLAEASLSYLGLGVPPPNSSLGRLLQEAQSTVNTAPWGAIAPGVVIVLIVLGANFLADGLRERLDPTRRERG</sequence>
<dbReference type="RefSeq" id="WP_345580015.1">
    <property type="nucleotide sequence ID" value="NZ_BAABLV010000017.1"/>
</dbReference>
<dbReference type="InterPro" id="IPR000515">
    <property type="entry name" value="MetI-like"/>
</dbReference>
<evidence type="ECO:0000313" key="10">
    <source>
        <dbReference type="Proteomes" id="UP001501521"/>
    </source>
</evidence>
<dbReference type="PANTHER" id="PTHR43386:SF1">
    <property type="entry name" value="D,D-DIPEPTIDE TRANSPORT SYSTEM PERMEASE PROTEIN DDPC-RELATED"/>
    <property type="match status" value="1"/>
</dbReference>
<comment type="similarity">
    <text evidence="7">Belongs to the binding-protein-dependent transport system permease family.</text>
</comment>
<keyword evidence="10" id="KW-1185">Reference proteome</keyword>
<evidence type="ECO:0000256" key="6">
    <source>
        <dbReference type="ARBA" id="ARBA00023136"/>
    </source>
</evidence>
<evidence type="ECO:0000256" key="3">
    <source>
        <dbReference type="ARBA" id="ARBA00022475"/>
    </source>
</evidence>
<organism evidence="9 10">
    <name type="scientific">Tessaracoccus lubricantis</name>
    <dbReference type="NCBI Taxonomy" id="545543"/>
    <lineage>
        <taxon>Bacteria</taxon>
        <taxon>Bacillati</taxon>
        <taxon>Actinomycetota</taxon>
        <taxon>Actinomycetes</taxon>
        <taxon>Propionibacteriales</taxon>
        <taxon>Propionibacteriaceae</taxon>
        <taxon>Tessaracoccus</taxon>
    </lineage>
</organism>
<dbReference type="Gene3D" id="1.10.3720.10">
    <property type="entry name" value="MetI-like"/>
    <property type="match status" value="1"/>
</dbReference>
<reference evidence="10" key="1">
    <citation type="journal article" date="2019" name="Int. J. Syst. Evol. Microbiol.">
        <title>The Global Catalogue of Microorganisms (GCM) 10K type strain sequencing project: providing services to taxonomists for standard genome sequencing and annotation.</title>
        <authorList>
            <consortium name="The Broad Institute Genomics Platform"/>
            <consortium name="The Broad Institute Genome Sequencing Center for Infectious Disease"/>
            <person name="Wu L."/>
            <person name="Ma J."/>
        </authorList>
    </citation>
    <scope>NUCLEOTIDE SEQUENCE [LARGE SCALE GENOMIC DNA]</scope>
    <source>
        <strain evidence="10">JCM 19125</strain>
    </source>
</reference>
<dbReference type="InterPro" id="IPR050366">
    <property type="entry name" value="BP-dependent_transpt_permease"/>
</dbReference>
<protein>
    <submittedName>
        <fullName evidence="9">ABC transporter permease</fullName>
    </submittedName>
</protein>
<keyword evidence="4 7" id="KW-0812">Transmembrane</keyword>
<feature type="transmembrane region" description="Helical" evidence="7">
    <location>
        <begin position="87"/>
        <end position="112"/>
    </location>
</feature>
<dbReference type="EMBL" id="BAABLV010000017">
    <property type="protein sequence ID" value="GAA4894957.1"/>
    <property type="molecule type" value="Genomic_DNA"/>
</dbReference>
<name>A0ABP9F830_9ACTN</name>
<dbReference type="SUPFAM" id="SSF161098">
    <property type="entry name" value="MetI-like"/>
    <property type="match status" value="1"/>
</dbReference>
<dbReference type="PROSITE" id="PS50928">
    <property type="entry name" value="ABC_TM1"/>
    <property type="match status" value="1"/>
</dbReference>
<keyword evidence="3" id="KW-1003">Cell membrane</keyword>
<evidence type="ECO:0000256" key="7">
    <source>
        <dbReference type="RuleBase" id="RU363032"/>
    </source>
</evidence>
<proteinExistence type="inferred from homology"/>